<dbReference type="PROSITE" id="PS51257">
    <property type="entry name" value="PROKAR_LIPOPROTEIN"/>
    <property type="match status" value="1"/>
</dbReference>
<name>A0A511SVA0_MYXFU</name>
<sequence length="186" mass="19730">MSRSEPVRLLALCLLVAACSPRRPAEGAPQQPPPQVVLRGARLVSYEGERLTLSGKAESLTYQRSGGDVQATNATLRIPPGTPEQGMSVGTEKGLDISAPNMEGSLASKQLVASGGVVVRTGEGMVVETPRLTYDAVEKGARGNEGVKVRGPAYRLRADRFELSFPDETFTFEGSVETVLGESGRD</sequence>
<evidence type="ECO:0000313" key="2">
    <source>
        <dbReference type="EMBL" id="GEN05402.1"/>
    </source>
</evidence>
<dbReference type="Proteomes" id="UP000183760">
    <property type="component" value="Unassembled WGS sequence"/>
</dbReference>
<evidence type="ECO:0000313" key="3">
    <source>
        <dbReference type="EMBL" id="SET08244.1"/>
    </source>
</evidence>
<proteinExistence type="predicted"/>
<dbReference type="OrthoDB" id="5511991at2"/>
<gene>
    <name evidence="2" type="ORF">MFU01_04390</name>
    <name evidence="3" type="ORF">SAMN05443572_1011052</name>
</gene>
<evidence type="ECO:0000313" key="5">
    <source>
        <dbReference type="Proteomes" id="UP000321514"/>
    </source>
</evidence>
<dbReference type="EMBL" id="FOIB01000001">
    <property type="protein sequence ID" value="SET08244.1"/>
    <property type="molecule type" value="Genomic_DNA"/>
</dbReference>
<dbReference type="STRING" id="1334629.MFUL124B02_06205"/>
<protein>
    <submittedName>
        <fullName evidence="3">Lipopolysaccharide export system protein LptC</fullName>
    </submittedName>
</protein>
<feature type="region of interest" description="Disordered" evidence="1">
    <location>
        <begin position="73"/>
        <end position="93"/>
    </location>
</feature>
<accession>A0A511SVA0</accession>
<dbReference type="EMBL" id="BJXR01000006">
    <property type="protein sequence ID" value="GEN05402.1"/>
    <property type="molecule type" value="Genomic_DNA"/>
</dbReference>
<organism evidence="2 5">
    <name type="scientific">Myxococcus fulvus</name>
    <dbReference type="NCBI Taxonomy" id="33"/>
    <lineage>
        <taxon>Bacteria</taxon>
        <taxon>Pseudomonadati</taxon>
        <taxon>Myxococcota</taxon>
        <taxon>Myxococcia</taxon>
        <taxon>Myxococcales</taxon>
        <taxon>Cystobacterineae</taxon>
        <taxon>Myxococcaceae</taxon>
        <taxon>Myxococcus</taxon>
    </lineage>
</organism>
<comment type="caution">
    <text evidence="2">The sequence shown here is derived from an EMBL/GenBank/DDBJ whole genome shotgun (WGS) entry which is preliminary data.</text>
</comment>
<keyword evidence="4" id="KW-1185">Reference proteome</keyword>
<dbReference type="AlphaFoldDB" id="A0A511SVA0"/>
<dbReference type="Proteomes" id="UP000321514">
    <property type="component" value="Unassembled WGS sequence"/>
</dbReference>
<dbReference type="RefSeq" id="WP_074949440.1">
    <property type="nucleotide sequence ID" value="NZ_BJXR01000006.1"/>
</dbReference>
<reference evidence="2 5" key="2">
    <citation type="submission" date="2019-07" db="EMBL/GenBank/DDBJ databases">
        <title>Whole genome shotgun sequence of Myxococcus fulvus NBRC 100333.</title>
        <authorList>
            <person name="Hosoyama A."/>
            <person name="Uohara A."/>
            <person name="Ohji S."/>
            <person name="Ichikawa N."/>
        </authorList>
    </citation>
    <scope>NUCLEOTIDE SEQUENCE [LARGE SCALE GENOMIC DNA]</scope>
    <source>
        <strain evidence="2 5">NBRC 100333</strain>
    </source>
</reference>
<evidence type="ECO:0000313" key="4">
    <source>
        <dbReference type="Proteomes" id="UP000183760"/>
    </source>
</evidence>
<evidence type="ECO:0000256" key="1">
    <source>
        <dbReference type="SAM" id="MobiDB-lite"/>
    </source>
</evidence>
<reference evidence="3 4" key="1">
    <citation type="submission" date="2016-10" db="EMBL/GenBank/DDBJ databases">
        <authorList>
            <person name="Varghese N."/>
            <person name="Submissions S."/>
        </authorList>
    </citation>
    <scope>NUCLEOTIDE SEQUENCE [LARGE SCALE GENOMIC DNA]</scope>
    <source>
        <strain evidence="3 4">DSM 16525</strain>
    </source>
</reference>